<dbReference type="SUPFAM" id="SSF52799">
    <property type="entry name" value="(Phosphotyrosine protein) phosphatases II"/>
    <property type="match status" value="1"/>
</dbReference>
<evidence type="ECO:0000259" key="2">
    <source>
        <dbReference type="PROSITE" id="PS50056"/>
    </source>
</evidence>
<dbReference type="GO" id="GO:0016791">
    <property type="term" value="F:phosphatase activity"/>
    <property type="evidence" value="ECO:0007669"/>
    <property type="project" value="UniProtKB-ARBA"/>
</dbReference>
<evidence type="ECO:0000313" key="4">
    <source>
        <dbReference type="Proteomes" id="UP000198582"/>
    </source>
</evidence>
<dbReference type="Pfam" id="PF22784">
    <property type="entry name" value="PTP-SAK"/>
    <property type="match status" value="1"/>
</dbReference>
<evidence type="ECO:0000313" key="3">
    <source>
        <dbReference type="EMBL" id="SEP51846.1"/>
    </source>
</evidence>
<reference evidence="3 4" key="1">
    <citation type="submission" date="2016-10" db="EMBL/GenBank/DDBJ databases">
        <authorList>
            <person name="de Groot N.N."/>
        </authorList>
    </citation>
    <scope>NUCLEOTIDE SEQUENCE [LARGE SCALE GENOMIC DNA]</scope>
    <source>
        <strain evidence="3 4">DSM 44993</strain>
    </source>
</reference>
<evidence type="ECO:0000256" key="1">
    <source>
        <dbReference type="ARBA" id="ARBA00022801"/>
    </source>
</evidence>
<dbReference type="STRING" id="394193.SAMN04489732_117164"/>
<dbReference type="InterPro" id="IPR029021">
    <property type="entry name" value="Prot-tyrosine_phosphatase-like"/>
</dbReference>
<dbReference type="Gene3D" id="3.90.190.10">
    <property type="entry name" value="Protein tyrosine phosphatase superfamily"/>
    <property type="match status" value="1"/>
</dbReference>
<dbReference type="InterPro" id="IPR000387">
    <property type="entry name" value="Tyr_Pase_dom"/>
</dbReference>
<dbReference type="InterPro" id="IPR057023">
    <property type="entry name" value="PTP-SAK"/>
</dbReference>
<gene>
    <name evidence="3" type="ORF">SAMN04489732_117164</name>
</gene>
<proteinExistence type="predicted"/>
<dbReference type="EMBL" id="FOEF01000017">
    <property type="protein sequence ID" value="SEP51846.1"/>
    <property type="molecule type" value="Genomic_DNA"/>
</dbReference>
<keyword evidence="4" id="KW-1185">Reference proteome</keyword>
<name>A0A1H8YI84_9PSEU</name>
<dbReference type="OrthoDB" id="2629679at2"/>
<dbReference type="Proteomes" id="UP000198582">
    <property type="component" value="Unassembled WGS sequence"/>
</dbReference>
<accession>A0A1H8YI84</accession>
<sequence length="148" mass="16470">MPSALVGTLVLPDGAELRGRGLGRPRPEGPDPDYGLYLGSNRLRRRHDDGLTWDHDWIRWPDFLLPLDWAEARNRILGLHSRALAGEAVEVACHGGVGRTGTVLACLATASGLTPGEAVAWVRENHHHRAVETAWQRRWVRWFAAQDS</sequence>
<protein>
    <recommendedName>
        <fullName evidence="2">Tyrosine specific protein phosphatases domain-containing protein</fullName>
    </recommendedName>
</protein>
<dbReference type="AlphaFoldDB" id="A0A1H8YI84"/>
<organism evidence="3 4">
    <name type="scientific">Amycolatopsis saalfeldensis</name>
    <dbReference type="NCBI Taxonomy" id="394193"/>
    <lineage>
        <taxon>Bacteria</taxon>
        <taxon>Bacillati</taxon>
        <taxon>Actinomycetota</taxon>
        <taxon>Actinomycetes</taxon>
        <taxon>Pseudonocardiales</taxon>
        <taxon>Pseudonocardiaceae</taxon>
        <taxon>Amycolatopsis</taxon>
    </lineage>
</organism>
<dbReference type="RefSeq" id="WP_091624142.1">
    <property type="nucleotide sequence ID" value="NZ_FOEF01000017.1"/>
</dbReference>
<keyword evidence="1" id="KW-0378">Hydrolase</keyword>
<feature type="domain" description="Tyrosine specific protein phosphatases" evidence="2">
    <location>
        <begin position="67"/>
        <end position="124"/>
    </location>
</feature>
<dbReference type="PROSITE" id="PS50056">
    <property type="entry name" value="TYR_PHOSPHATASE_2"/>
    <property type="match status" value="1"/>
</dbReference>